<dbReference type="KEGG" id="ure:UREG_05301"/>
<name>C4JS62_UNCRE</name>
<dbReference type="GeneID" id="8442159"/>
<feature type="region of interest" description="Disordered" evidence="1">
    <location>
        <begin position="122"/>
        <end position="150"/>
    </location>
</feature>
<evidence type="ECO:0000313" key="3">
    <source>
        <dbReference type="Proteomes" id="UP000002058"/>
    </source>
</evidence>
<evidence type="ECO:0000313" key="2">
    <source>
        <dbReference type="EMBL" id="EEP80459.1"/>
    </source>
</evidence>
<dbReference type="VEuPathDB" id="FungiDB:UREG_05301"/>
<gene>
    <name evidence="2" type="ORF">UREG_05301</name>
</gene>
<evidence type="ECO:0000256" key="1">
    <source>
        <dbReference type="SAM" id="MobiDB-lite"/>
    </source>
</evidence>
<dbReference type="InterPro" id="IPR012340">
    <property type="entry name" value="NA-bd_OB-fold"/>
</dbReference>
<reference evidence="3" key="1">
    <citation type="journal article" date="2009" name="Genome Res.">
        <title>Comparative genomic analyses of the human fungal pathogens Coccidioides and their relatives.</title>
        <authorList>
            <person name="Sharpton T.J."/>
            <person name="Stajich J.E."/>
            <person name="Rounsley S.D."/>
            <person name="Gardner M.J."/>
            <person name="Wortman J.R."/>
            <person name="Jordar V.S."/>
            <person name="Maiti R."/>
            <person name="Kodira C.D."/>
            <person name="Neafsey D.E."/>
            <person name="Zeng Q."/>
            <person name="Hung C.-Y."/>
            <person name="McMahan C."/>
            <person name="Muszewska A."/>
            <person name="Grynberg M."/>
            <person name="Mandel M.A."/>
            <person name="Kellner E.M."/>
            <person name="Barker B.M."/>
            <person name="Galgiani J.N."/>
            <person name="Orbach M.J."/>
            <person name="Kirkland T.N."/>
            <person name="Cole G.T."/>
            <person name="Henn M.R."/>
            <person name="Birren B.W."/>
            <person name="Taylor J.W."/>
        </authorList>
    </citation>
    <scope>NUCLEOTIDE SEQUENCE [LARGE SCALE GENOMIC DNA]</scope>
    <source>
        <strain evidence="3">UAMH 1704</strain>
    </source>
</reference>
<dbReference type="OMA" id="DIVLLRM"/>
<dbReference type="Gene3D" id="2.40.50.140">
    <property type="entry name" value="Nucleic acid-binding proteins"/>
    <property type="match status" value="1"/>
</dbReference>
<feature type="compositionally biased region" description="Polar residues" evidence="1">
    <location>
        <begin position="135"/>
        <end position="148"/>
    </location>
</feature>
<dbReference type="AlphaFoldDB" id="C4JS62"/>
<dbReference type="InParanoid" id="C4JS62"/>
<organism evidence="2 3">
    <name type="scientific">Uncinocarpus reesii (strain UAMH 1704)</name>
    <dbReference type="NCBI Taxonomy" id="336963"/>
    <lineage>
        <taxon>Eukaryota</taxon>
        <taxon>Fungi</taxon>
        <taxon>Dikarya</taxon>
        <taxon>Ascomycota</taxon>
        <taxon>Pezizomycotina</taxon>
        <taxon>Eurotiomycetes</taxon>
        <taxon>Eurotiomycetidae</taxon>
        <taxon>Onygenales</taxon>
        <taxon>Onygenaceae</taxon>
        <taxon>Uncinocarpus</taxon>
    </lineage>
</organism>
<proteinExistence type="predicted"/>
<dbReference type="SUPFAM" id="SSF50249">
    <property type="entry name" value="Nucleic acid-binding proteins"/>
    <property type="match status" value="1"/>
</dbReference>
<feature type="region of interest" description="Disordered" evidence="1">
    <location>
        <begin position="329"/>
        <end position="351"/>
    </location>
</feature>
<dbReference type="Proteomes" id="UP000002058">
    <property type="component" value="Unassembled WGS sequence"/>
</dbReference>
<dbReference type="eggNOG" id="ENOG502SD7X">
    <property type="taxonomic scope" value="Eukaryota"/>
</dbReference>
<keyword evidence="3" id="KW-1185">Reference proteome</keyword>
<sequence length="351" mass="38812">MAHKLIVLTGLPPRSALNWDESELLQPPLPPFYQRRPSEERGSLVRWRSLAPVQAPVFKSTTEGASFFAMDTIQRYSGEPVSLDADETALSEFYDQSFALHEGIHRSFTSATKSFTDDSDLTGSFGDESHDDSTSKLPLSQHDGTSPDVQRVQGHLSDVEDIPSATYLQSVAPRTVLVNLIVAIISIPPRRRVRTRWGREMDVVELLVGDETKSGFRVSCWVPPSNEHAMVVPSKSLEESLKALQLRDVILLRSIALASFRGQVYGQSLRQNMTKIDVLDREIISSTGIDESTAGGLGEAKRSHPQAMKVRRVRRWIRNFVTPGAASNENANGSLLIPRPAGTMLLPPDSQ</sequence>
<dbReference type="RefSeq" id="XP_002584612.1">
    <property type="nucleotide sequence ID" value="XM_002584566.1"/>
</dbReference>
<dbReference type="OrthoDB" id="5378679at2759"/>
<dbReference type="HOGENOM" id="CLU_054588_0_0_1"/>
<protein>
    <submittedName>
        <fullName evidence="2">Uncharacterized protein</fullName>
    </submittedName>
</protein>
<dbReference type="EMBL" id="CH476617">
    <property type="protein sequence ID" value="EEP80459.1"/>
    <property type="molecule type" value="Genomic_DNA"/>
</dbReference>
<accession>C4JS62</accession>